<feature type="domain" description="Serine hydrolase" evidence="2">
    <location>
        <begin position="52"/>
        <end position="241"/>
    </location>
</feature>
<sequence>MLSKSPVVLIGTAFINSSSHHSSPRLMAKSLSRPASTTSFASTSSNDNDSSCKPRILCLHGKFQSAAVFSNKIAGARRKIAREYDLHFLDGPIILEPENEDARAWWLRLEDGSHTMVEEAFEYVAEQTKNDKYDAIIGFSQGGTLATALALSGVLPNVRAILTAGAPHIPEAFEVAKKMAESQPDWSVETGRDIPKFHLAGQTDAMVSLDWTRELVESGGNGEFIVHEQGHLFPTRSARVKEMLDFLGGELLDNK</sequence>
<dbReference type="InterPro" id="IPR050593">
    <property type="entry name" value="LovG"/>
</dbReference>
<dbReference type="Gene3D" id="3.40.50.1820">
    <property type="entry name" value="alpha/beta hydrolase"/>
    <property type="match status" value="1"/>
</dbReference>
<dbReference type="GO" id="GO:0005737">
    <property type="term" value="C:cytoplasm"/>
    <property type="evidence" value="ECO:0007669"/>
    <property type="project" value="TreeGrafter"/>
</dbReference>
<dbReference type="GO" id="GO:0016787">
    <property type="term" value="F:hydrolase activity"/>
    <property type="evidence" value="ECO:0007669"/>
    <property type="project" value="UniProtKB-KW"/>
</dbReference>
<dbReference type="SUPFAM" id="SSF53474">
    <property type="entry name" value="alpha/beta-Hydrolases"/>
    <property type="match status" value="1"/>
</dbReference>
<protein>
    <submittedName>
        <fullName evidence="3">Serine hydrolase family protein</fullName>
    </submittedName>
</protein>
<organism evidence="3 4">
    <name type="scientific">Skeletonema marinoi</name>
    <dbReference type="NCBI Taxonomy" id="267567"/>
    <lineage>
        <taxon>Eukaryota</taxon>
        <taxon>Sar</taxon>
        <taxon>Stramenopiles</taxon>
        <taxon>Ochrophyta</taxon>
        <taxon>Bacillariophyta</taxon>
        <taxon>Coscinodiscophyceae</taxon>
        <taxon>Thalassiosirophycidae</taxon>
        <taxon>Thalassiosirales</taxon>
        <taxon>Skeletonemataceae</taxon>
        <taxon>Skeletonema</taxon>
        <taxon>Skeletonema marinoi-dohrnii complex</taxon>
    </lineage>
</organism>
<dbReference type="InterPro" id="IPR005645">
    <property type="entry name" value="FSH-like_dom"/>
</dbReference>
<evidence type="ECO:0000256" key="1">
    <source>
        <dbReference type="ARBA" id="ARBA00022801"/>
    </source>
</evidence>
<dbReference type="Pfam" id="PF03959">
    <property type="entry name" value="FSH1"/>
    <property type="match status" value="1"/>
</dbReference>
<dbReference type="EMBL" id="JATAAI010000001">
    <property type="protein sequence ID" value="KAK1749260.1"/>
    <property type="molecule type" value="Genomic_DNA"/>
</dbReference>
<proteinExistence type="predicted"/>
<keyword evidence="4" id="KW-1185">Reference proteome</keyword>
<dbReference type="PANTHER" id="PTHR48070">
    <property type="entry name" value="ESTERASE OVCA2"/>
    <property type="match status" value="1"/>
</dbReference>
<accession>A0AAD8YPH3</accession>
<evidence type="ECO:0000313" key="3">
    <source>
        <dbReference type="EMBL" id="KAK1749260.1"/>
    </source>
</evidence>
<reference evidence="3" key="1">
    <citation type="submission" date="2023-06" db="EMBL/GenBank/DDBJ databases">
        <title>Survivors Of The Sea: Transcriptome response of Skeletonema marinoi to long-term dormancy.</title>
        <authorList>
            <person name="Pinder M.I.M."/>
            <person name="Kourtchenko O."/>
            <person name="Robertson E.K."/>
            <person name="Larsson T."/>
            <person name="Maumus F."/>
            <person name="Osuna-Cruz C.M."/>
            <person name="Vancaester E."/>
            <person name="Stenow R."/>
            <person name="Vandepoele K."/>
            <person name="Ploug H."/>
            <person name="Bruchert V."/>
            <person name="Godhe A."/>
            <person name="Topel M."/>
        </authorList>
    </citation>
    <scope>NUCLEOTIDE SEQUENCE</scope>
    <source>
        <strain evidence="3">R05AC</strain>
    </source>
</reference>
<keyword evidence="1 3" id="KW-0378">Hydrolase</keyword>
<evidence type="ECO:0000313" key="4">
    <source>
        <dbReference type="Proteomes" id="UP001224775"/>
    </source>
</evidence>
<comment type="caution">
    <text evidence="3">The sequence shown here is derived from an EMBL/GenBank/DDBJ whole genome shotgun (WGS) entry which is preliminary data.</text>
</comment>
<evidence type="ECO:0000259" key="2">
    <source>
        <dbReference type="Pfam" id="PF03959"/>
    </source>
</evidence>
<gene>
    <name evidence="3" type="ORF">QTG54_001199</name>
</gene>
<dbReference type="Proteomes" id="UP001224775">
    <property type="component" value="Unassembled WGS sequence"/>
</dbReference>
<dbReference type="AlphaFoldDB" id="A0AAD8YPH3"/>
<dbReference type="PANTHER" id="PTHR48070:SF6">
    <property type="entry name" value="ESTERASE OVCA2"/>
    <property type="match status" value="1"/>
</dbReference>
<dbReference type="InterPro" id="IPR029058">
    <property type="entry name" value="AB_hydrolase_fold"/>
</dbReference>
<dbReference type="GO" id="GO:0005634">
    <property type="term" value="C:nucleus"/>
    <property type="evidence" value="ECO:0007669"/>
    <property type="project" value="TreeGrafter"/>
</dbReference>
<name>A0AAD8YPH3_9STRA</name>